<dbReference type="EMBL" id="CP119965">
    <property type="protein sequence ID" value="WFD41048.1"/>
    <property type="molecule type" value="Genomic_DNA"/>
</dbReference>
<accession>A0AAF0F9X6</accession>
<evidence type="ECO:0000256" key="4">
    <source>
        <dbReference type="ARBA" id="ARBA00023242"/>
    </source>
</evidence>
<dbReference type="GO" id="GO:0006367">
    <property type="term" value="P:transcription initiation at RNA polymerase II promoter"/>
    <property type="evidence" value="ECO:0007669"/>
    <property type="project" value="TreeGrafter"/>
</dbReference>
<evidence type="ECO:0000313" key="8">
    <source>
        <dbReference type="Proteomes" id="UP001217754"/>
    </source>
</evidence>
<dbReference type="GO" id="GO:1990841">
    <property type="term" value="F:promoter-specific chromatin binding"/>
    <property type="evidence" value="ECO:0007669"/>
    <property type="project" value="TreeGrafter"/>
</dbReference>
<dbReference type="GO" id="GO:0005669">
    <property type="term" value="C:transcription factor TFIID complex"/>
    <property type="evidence" value="ECO:0007669"/>
    <property type="project" value="TreeGrafter"/>
</dbReference>
<dbReference type="PANTHER" id="PTHR21242:SF0">
    <property type="entry name" value="TRANSCRIPTION INITIATION FACTOR TFIID SUBUNIT 10"/>
    <property type="match status" value="1"/>
</dbReference>
<dbReference type="GeneID" id="85227692"/>
<comment type="subcellular location">
    <subcellularLocation>
        <location evidence="1">Nucleus</location>
    </subcellularLocation>
</comment>
<evidence type="ECO:0000256" key="2">
    <source>
        <dbReference type="ARBA" id="ARBA00023015"/>
    </source>
</evidence>
<dbReference type="GO" id="GO:0000124">
    <property type="term" value="C:SAGA complex"/>
    <property type="evidence" value="ECO:0007669"/>
    <property type="project" value="TreeGrafter"/>
</dbReference>
<dbReference type="SUPFAM" id="SSF54631">
    <property type="entry name" value="CBS-domain pair"/>
    <property type="match status" value="1"/>
</dbReference>
<protein>
    <recommendedName>
        <fullName evidence="9">Transcription initiation factor TFIID subunit 10</fullName>
    </recommendedName>
</protein>
<comment type="similarity">
    <text evidence="5">Belongs to the TAF10 family.</text>
</comment>
<evidence type="ECO:0000313" key="7">
    <source>
        <dbReference type="EMBL" id="WFD41048.1"/>
    </source>
</evidence>
<keyword evidence="8" id="KW-1185">Reference proteome</keyword>
<reference evidence="7" key="1">
    <citation type="submission" date="2023-03" db="EMBL/GenBank/DDBJ databases">
        <title>Mating type loci evolution in Malassezia.</title>
        <authorList>
            <person name="Coelho M.A."/>
        </authorList>
    </citation>
    <scope>NUCLEOTIDE SEQUENCE</scope>
    <source>
        <strain evidence="7">CBS 9431</strain>
    </source>
</reference>
<sequence>MVEAMDEAPTPPPSVVRAPKVTPEATARKVREAERRRYAGATVHALGLLPPATAHADTPVSAALASARAHGGQCVLVVDENVPKGYVDMIDLVMEDTQGRSDAPVSSLQRPFAGTRDAPATPETFRVLTRESELAELASFLEDYPFAMITDADRTYIESIATSADVDKFMAKTGAPTALDPRATEEARKDRSLADMLRMLDQFSPLIPDEVTDFYLERAGFQSDDVRLKRLLALATEKFVADIAADAFQYARIRTNAGPSRARPGQGAGRDRTRTVLTMDDLSAALGEYGIDARRADGFR</sequence>
<dbReference type="Proteomes" id="UP001217754">
    <property type="component" value="Chromosome 8"/>
</dbReference>
<dbReference type="Gene3D" id="3.10.580.10">
    <property type="entry name" value="CBS-domain"/>
    <property type="match status" value="1"/>
</dbReference>
<dbReference type="GO" id="GO:0016251">
    <property type="term" value="F:RNA polymerase II general transcription initiation factor activity"/>
    <property type="evidence" value="ECO:0007669"/>
    <property type="project" value="TreeGrafter"/>
</dbReference>
<proteinExistence type="inferred from homology"/>
<evidence type="ECO:0000256" key="1">
    <source>
        <dbReference type="ARBA" id="ARBA00004123"/>
    </source>
</evidence>
<keyword evidence="2" id="KW-0805">Transcription regulation</keyword>
<name>A0AAF0F9X6_9BASI</name>
<dbReference type="InterPro" id="IPR046342">
    <property type="entry name" value="CBS_dom_sf"/>
</dbReference>
<gene>
    <name evidence="7" type="ORF">MJAP1_004041</name>
</gene>
<dbReference type="InterPro" id="IPR003923">
    <property type="entry name" value="TAF10"/>
</dbReference>
<evidence type="ECO:0000256" key="3">
    <source>
        <dbReference type="ARBA" id="ARBA00023163"/>
    </source>
</evidence>
<dbReference type="AlphaFoldDB" id="A0AAF0F9X6"/>
<evidence type="ECO:0000256" key="5">
    <source>
        <dbReference type="ARBA" id="ARBA00025730"/>
    </source>
</evidence>
<keyword evidence="3" id="KW-0804">Transcription</keyword>
<keyword evidence="4" id="KW-0539">Nucleus</keyword>
<dbReference type="RefSeq" id="XP_060123945.1">
    <property type="nucleotide sequence ID" value="XM_060267962.1"/>
</dbReference>
<dbReference type="Pfam" id="PF03540">
    <property type="entry name" value="TAF10"/>
    <property type="match status" value="1"/>
</dbReference>
<dbReference type="PANTHER" id="PTHR21242">
    <property type="entry name" value="TRANSCRIPTION INITIATION FACTOR TFIID SUBUNIT 10"/>
    <property type="match status" value="1"/>
</dbReference>
<dbReference type="CDD" id="cd07982">
    <property type="entry name" value="HFD_TAF10"/>
    <property type="match status" value="1"/>
</dbReference>
<organism evidence="7 8">
    <name type="scientific">Malassezia japonica</name>
    <dbReference type="NCBI Taxonomy" id="223818"/>
    <lineage>
        <taxon>Eukaryota</taxon>
        <taxon>Fungi</taxon>
        <taxon>Dikarya</taxon>
        <taxon>Basidiomycota</taxon>
        <taxon>Ustilaginomycotina</taxon>
        <taxon>Malasseziomycetes</taxon>
        <taxon>Malasseziales</taxon>
        <taxon>Malasseziaceae</taxon>
        <taxon>Malassezia</taxon>
    </lineage>
</organism>
<evidence type="ECO:0008006" key="9">
    <source>
        <dbReference type="Google" id="ProtNLM"/>
    </source>
</evidence>
<evidence type="ECO:0000256" key="6">
    <source>
        <dbReference type="SAM" id="MobiDB-lite"/>
    </source>
</evidence>
<dbReference type="PRINTS" id="PR01443">
    <property type="entry name" value="TFIID30KDSUB"/>
</dbReference>
<feature type="region of interest" description="Disordered" evidence="6">
    <location>
        <begin position="1"/>
        <end position="26"/>
    </location>
</feature>